<gene>
    <name evidence="2" type="ORF">H0241_07125</name>
</gene>
<dbReference type="Proteomes" id="UP000558284">
    <property type="component" value="Unassembled WGS sequence"/>
</dbReference>
<dbReference type="RefSeq" id="WP_181056683.1">
    <property type="nucleotide sequence ID" value="NZ_JACDTY010000002.1"/>
</dbReference>
<proteinExistence type="predicted"/>
<comment type="caution">
    <text evidence="2">The sequence shown here is derived from an EMBL/GenBank/DDBJ whole genome shotgun (WGS) entry which is preliminary data.</text>
</comment>
<sequence length="165" mass="18870">MRQLVVGFVIALAVSAAGAIGSRTRAGREAGERTLRATWFTHAATIYFLVLFTIVVIAGRNETRSEQLPWLYGLLIGLGLGSSGWIWYFYARVVFWTAEGVGIRRPFMTTRFIQWEDVEWAGRKWSGDFQFRSGTTRISYTSYEGGHDELNRLAQRRFPKFAKNF</sequence>
<evidence type="ECO:0000313" key="2">
    <source>
        <dbReference type="EMBL" id="MBA1140028.1"/>
    </source>
</evidence>
<keyword evidence="1" id="KW-1133">Transmembrane helix</keyword>
<name>A0A838AZN5_9HYPH</name>
<feature type="transmembrane region" description="Helical" evidence="1">
    <location>
        <begin position="37"/>
        <end position="58"/>
    </location>
</feature>
<feature type="transmembrane region" description="Helical" evidence="1">
    <location>
        <begin position="70"/>
        <end position="90"/>
    </location>
</feature>
<evidence type="ECO:0000313" key="3">
    <source>
        <dbReference type="Proteomes" id="UP000558284"/>
    </source>
</evidence>
<protein>
    <submittedName>
        <fullName evidence="2">Uncharacterized protein</fullName>
    </submittedName>
</protein>
<organism evidence="2 3">
    <name type="scientific">Mesorhizobium neociceri</name>
    <dbReference type="NCBI Taxonomy" id="1307853"/>
    <lineage>
        <taxon>Bacteria</taxon>
        <taxon>Pseudomonadati</taxon>
        <taxon>Pseudomonadota</taxon>
        <taxon>Alphaproteobacteria</taxon>
        <taxon>Hyphomicrobiales</taxon>
        <taxon>Phyllobacteriaceae</taxon>
        <taxon>Mesorhizobium</taxon>
    </lineage>
</organism>
<evidence type="ECO:0000256" key="1">
    <source>
        <dbReference type="SAM" id="Phobius"/>
    </source>
</evidence>
<reference evidence="2 3" key="1">
    <citation type="submission" date="2020-07" db="EMBL/GenBank/DDBJ databases">
        <title>Definition of the novel symbiovar canariense within Mesorhizobium novociceri, a new species of genus Mesorhizobium nodulating Cicer canariense in the Caldera de Taburiente National Park (La Palma, Canary Islands).</title>
        <authorList>
            <person name="Leon-Barrios M."/>
            <person name="Perez-Yepez J."/>
            <person name="Flores-Felix J.D."/>
            <person name="Ramirez-Baena M.H."/>
            <person name="Pulido-Suarez L."/>
            <person name="Igual J.M."/>
            <person name="Velazquez E."/>
            <person name="Peix A."/>
        </authorList>
    </citation>
    <scope>NUCLEOTIDE SEQUENCE [LARGE SCALE GENOMIC DNA]</scope>
    <source>
        <strain evidence="2 3">CCANP35</strain>
    </source>
</reference>
<keyword evidence="1" id="KW-0812">Transmembrane</keyword>
<accession>A0A838AZN5</accession>
<keyword evidence="1" id="KW-0472">Membrane</keyword>
<dbReference type="AlphaFoldDB" id="A0A838AZN5"/>
<keyword evidence="3" id="KW-1185">Reference proteome</keyword>
<dbReference type="EMBL" id="JACDTY010000002">
    <property type="protein sequence ID" value="MBA1140028.1"/>
    <property type="molecule type" value="Genomic_DNA"/>
</dbReference>